<name>A0A9E9NZL4_9BURK</name>
<dbReference type="RefSeq" id="WP_269280314.1">
    <property type="nucleotide sequence ID" value="NZ_CP098247.1"/>
</dbReference>
<organism evidence="1">
    <name type="scientific">Oxalobacter aliiformigenes</name>
    <dbReference type="NCBI Taxonomy" id="2946593"/>
    <lineage>
        <taxon>Bacteria</taxon>
        <taxon>Pseudomonadati</taxon>
        <taxon>Pseudomonadota</taxon>
        <taxon>Betaproteobacteria</taxon>
        <taxon>Burkholderiales</taxon>
        <taxon>Oxalobacteraceae</taxon>
        <taxon>Oxalobacter</taxon>
    </lineage>
</organism>
<accession>A0A9E9NZL4</accession>
<dbReference type="EMBL" id="CP098251">
    <property type="protein sequence ID" value="WAV92029.1"/>
    <property type="molecule type" value="Genomic_DNA"/>
</dbReference>
<proteinExistence type="predicted"/>
<dbReference type="Proteomes" id="UP001164819">
    <property type="component" value="Chromosome"/>
</dbReference>
<sequence>MDEWTKLTRDRVFISDIGNDRVAEIGGAKTLVGRYAVWAPAPGGEHHRVVEVGSDCEALMKKYRVPGERVLRLQTVEAGHG</sequence>
<protein>
    <submittedName>
        <fullName evidence="1">Uncharacterized protein</fullName>
    </submittedName>
</protein>
<reference evidence="1" key="1">
    <citation type="journal article" date="2022" name="Front. Microbiol.">
        <title>New perspectives on an old grouping: The genomic and phenotypic variability of Oxalobacter formigenes and the implications for calcium oxalate stone prevention.</title>
        <authorList>
            <person name="Chmiel J.A."/>
            <person name="Carr C."/>
            <person name="Stuivenberg G.A."/>
            <person name="Venema R."/>
            <person name="Chanyi R.M."/>
            <person name="Al K.F."/>
            <person name="Giguere D."/>
            <person name="Say H."/>
            <person name="Akouris P.P."/>
            <person name="Dominguez Romero S.A."/>
            <person name="Kwong A."/>
            <person name="Tai V."/>
            <person name="Koval S.F."/>
            <person name="Razvi H."/>
            <person name="Bjazevic J."/>
            <person name="Burton J.P."/>
        </authorList>
    </citation>
    <scope>NUCLEOTIDE SEQUENCE</scope>
    <source>
        <strain evidence="1">OxK</strain>
    </source>
</reference>
<dbReference type="AlphaFoldDB" id="A0A9E9NZL4"/>
<evidence type="ECO:0000313" key="1">
    <source>
        <dbReference type="EMBL" id="WAV92029.1"/>
    </source>
</evidence>
<gene>
    <name evidence="1" type="ORF">NB646_04750</name>
</gene>